<evidence type="ECO:0000259" key="2">
    <source>
        <dbReference type="Pfam" id="PF00892"/>
    </source>
</evidence>
<protein>
    <submittedName>
        <fullName evidence="3">DMT family transporter</fullName>
    </submittedName>
</protein>
<keyword evidence="4" id="KW-1185">Reference proteome</keyword>
<gene>
    <name evidence="3" type="ORF">JYK00_07270</name>
</gene>
<feature type="transmembrane region" description="Helical" evidence="1">
    <location>
        <begin position="209"/>
        <end position="230"/>
    </location>
</feature>
<dbReference type="SUPFAM" id="SSF103481">
    <property type="entry name" value="Multidrug resistance efflux transporter EmrE"/>
    <property type="match status" value="2"/>
</dbReference>
<dbReference type="Proteomes" id="UP000671862">
    <property type="component" value="Chromosome"/>
</dbReference>
<reference evidence="3 4" key="1">
    <citation type="submission" date="2021-03" db="EMBL/GenBank/DDBJ databases">
        <title>Thermosipho ferrireducens sp.nov., an anaerobic thermophilic iron-reducing bacterium isolated from a deep-sea hydrothermal sulfide deposits.</title>
        <authorList>
            <person name="Zeng X."/>
            <person name="Chen Y."/>
            <person name="Shao Z."/>
        </authorList>
    </citation>
    <scope>NUCLEOTIDE SEQUENCE [LARGE SCALE GENOMIC DNA]</scope>
    <source>
        <strain evidence="3 4">JL129W03</strain>
    </source>
</reference>
<keyword evidence="1" id="KW-0812">Transmembrane</keyword>
<name>A0ABX7S4X9_9BACT</name>
<feature type="domain" description="EamA" evidence="2">
    <location>
        <begin position="3"/>
        <end position="133"/>
    </location>
</feature>
<feature type="transmembrane region" description="Helical" evidence="1">
    <location>
        <begin position="146"/>
        <end position="166"/>
    </location>
</feature>
<dbReference type="EMBL" id="CP071446">
    <property type="protein sequence ID" value="QTA37527.1"/>
    <property type="molecule type" value="Genomic_DNA"/>
</dbReference>
<feature type="domain" description="EamA" evidence="2">
    <location>
        <begin position="147"/>
        <end position="275"/>
    </location>
</feature>
<feature type="transmembrane region" description="Helical" evidence="1">
    <location>
        <begin position="237"/>
        <end position="259"/>
    </location>
</feature>
<feature type="transmembrane region" description="Helical" evidence="1">
    <location>
        <begin position="92"/>
        <end position="109"/>
    </location>
</feature>
<dbReference type="PANTHER" id="PTHR22911:SF137">
    <property type="entry name" value="SOLUTE CARRIER FAMILY 35 MEMBER G2-RELATED"/>
    <property type="match status" value="1"/>
</dbReference>
<dbReference type="InterPro" id="IPR037185">
    <property type="entry name" value="EmrE-like"/>
</dbReference>
<feature type="transmembrane region" description="Helical" evidence="1">
    <location>
        <begin position="116"/>
        <end position="134"/>
    </location>
</feature>
<evidence type="ECO:0000313" key="3">
    <source>
        <dbReference type="EMBL" id="QTA37527.1"/>
    </source>
</evidence>
<dbReference type="Pfam" id="PF00892">
    <property type="entry name" value="EamA"/>
    <property type="match status" value="2"/>
</dbReference>
<accession>A0ABX7S4X9</accession>
<dbReference type="PANTHER" id="PTHR22911">
    <property type="entry name" value="ACYL-MALONYL CONDENSING ENZYME-RELATED"/>
    <property type="match status" value="1"/>
</dbReference>
<evidence type="ECO:0000256" key="1">
    <source>
        <dbReference type="SAM" id="Phobius"/>
    </source>
</evidence>
<feature type="transmembrane region" description="Helical" evidence="1">
    <location>
        <begin position="30"/>
        <end position="49"/>
    </location>
</feature>
<organism evidence="3 4">
    <name type="scientific">Thermosipho ferrireducens</name>
    <dbReference type="NCBI Taxonomy" id="2571116"/>
    <lineage>
        <taxon>Bacteria</taxon>
        <taxon>Thermotogati</taxon>
        <taxon>Thermotogota</taxon>
        <taxon>Thermotogae</taxon>
        <taxon>Thermotogales</taxon>
        <taxon>Fervidobacteriaceae</taxon>
        <taxon>Thermosipho</taxon>
    </lineage>
</organism>
<evidence type="ECO:0000313" key="4">
    <source>
        <dbReference type="Proteomes" id="UP000671862"/>
    </source>
</evidence>
<keyword evidence="1" id="KW-1133">Transmembrane helix</keyword>
<dbReference type="RefSeq" id="WP_207566252.1">
    <property type="nucleotide sequence ID" value="NZ_CP071446.1"/>
</dbReference>
<proteinExistence type="predicted"/>
<feature type="transmembrane region" description="Helical" evidence="1">
    <location>
        <begin position="61"/>
        <end position="80"/>
    </location>
</feature>
<sequence>MHYITAIISAFSSSVTSIFGKLSLNIGASAVQILFLRFLFTFLVAFSVFMIKRKKIDIKKLFLFGGLGILNYGIAAYFFFEGLNYLNPAYATVLYYTNPIFVVLFRLFFYKDKMSILNWIAVFVSFTGVIFANYGEKEFAVGNSLLYGTLLVLVSAILSAFFVTVAGKKLKNASNTTVDSVFYTFTGVFLYYFVLIISLREFVSIEIEFMGYALVLAIFSTFIPLTLNFFSLKKLGAHTLAIIMPLELVFASLLSFFIFGEGFNLLKLFGFILVGFAPIIERLKVIKNE</sequence>
<dbReference type="InterPro" id="IPR000620">
    <property type="entry name" value="EamA_dom"/>
</dbReference>
<feature type="transmembrane region" description="Helical" evidence="1">
    <location>
        <begin position="178"/>
        <end position="197"/>
    </location>
</feature>
<keyword evidence="1" id="KW-0472">Membrane</keyword>